<dbReference type="GO" id="GO:0008168">
    <property type="term" value="F:methyltransferase activity"/>
    <property type="evidence" value="ECO:0007669"/>
    <property type="project" value="UniProtKB-KW"/>
</dbReference>
<dbReference type="GO" id="GO:0005886">
    <property type="term" value="C:plasma membrane"/>
    <property type="evidence" value="ECO:0007669"/>
    <property type="project" value="TreeGrafter"/>
</dbReference>
<dbReference type="GO" id="GO:0071770">
    <property type="term" value="P:DIM/DIP cell wall layer assembly"/>
    <property type="evidence" value="ECO:0007669"/>
    <property type="project" value="TreeGrafter"/>
</dbReference>
<protein>
    <submittedName>
        <fullName evidence="3">Uncharacterized protein</fullName>
    </submittedName>
</protein>
<dbReference type="SUPFAM" id="SSF53335">
    <property type="entry name" value="S-adenosyl-L-methionine-dependent methyltransferases"/>
    <property type="match status" value="1"/>
</dbReference>
<dbReference type="PANTHER" id="PTHR40048">
    <property type="entry name" value="RHAMNOSYL O-METHYLTRANSFERASE"/>
    <property type="match status" value="1"/>
</dbReference>
<sequence length="214" mass="24547">MISFGKNKFNYTDTVKFDIKSIEQGHHKLAYKNVPMIKCPFDYVIYQMLVFQIKPDLIIEIGTNKGGSSMYLADLLELSGNGELHTIDIVDLRDEAAKSHPRIKFFGSGFQNYDINLISSFSTVLIIEDGSHTYEDVKATLNKFSKFVTKESYFIVEDGILDKLGWKKEYNGGPNKAIKEFIQENDSYIIDRYWCDLFGINATFNTNGFLKKIK</sequence>
<evidence type="ECO:0000256" key="1">
    <source>
        <dbReference type="ARBA" id="ARBA00022603"/>
    </source>
</evidence>
<comment type="caution">
    <text evidence="3">The sequence shown here is derived from an EMBL/GenBank/DDBJ whole genome shotgun (WGS) entry which is preliminary data.</text>
</comment>
<evidence type="ECO:0000313" key="3">
    <source>
        <dbReference type="EMBL" id="TDG35307.1"/>
    </source>
</evidence>
<gene>
    <name evidence="3" type="ORF">EZJ43_14525</name>
</gene>
<dbReference type="PANTHER" id="PTHR40048:SF1">
    <property type="entry name" value="RHAMNOSYL O-METHYLTRANSFERASE"/>
    <property type="match status" value="1"/>
</dbReference>
<organism evidence="3 4">
    <name type="scientific">Pedobacter changchengzhani</name>
    <dbReference type="NCBI Taxonomy" id="2529274"/>
    <lineage>
        <taxon>Bacteria</taxon>
        <taxon>Pseudomonadati</taxon>
        <taxon>Bacteroidota</taxon>
        <taxon>Sphingobacteriia</taxon>
        <taxon>Sphingobacteriales</taxon>
        <taxon>Sphingobacteriaceae</taxon>
        <taxon>Pedobacter</taxon>
    </lineage>
</organism>
<dbReference type="GO" id="GO:0008610">
    <property type="term" value="P:lipid biosynthetic process"/>
    <property type="evidence" value="ECO:0007669"/>
    <property type="project" value="InterPro"/>
</dbReference>
<dbReference type="Gene3D" id="3.40.50.150">
    <property type="entry name" value="Vaccinia Virus protein VP39"/>
    <property type="match status" value="1"/>
</dbReference>
<dbReference type="Pfam" id="PF04989">
    <property type="entry name" value="RMNT_CmcI"/>
    <property type="match status" value="1"/>
</dbReference>
<keyword evidence="4" id="KW-1185">Reference proteome</keyword>
<dbReference type="AlphaFoldDB" id="A0A4R5MI92"/>
<accession>A0A4R5MI92</accession>
<dbReference type="RefSeq" id="WP_133263438.1">
    <property type="nucleotide sequence ID" value="NZ_SJCY01000011.1"/>
</dbReference>
<keyword evidence="2" id="KW-0808">Transferase</keyword>
<keyword evidence="1" id="KW-0489">Methyltransferase</keyword>
<name>A0A4R5MI92_9SPHI</name>
<proteinExistence type="predicted"/>
<dbReference type="Proteomes" id="UP000295668">
    <property type="component" value="Unassembled WGS sequence"/>
</dbReference>
<dbReference type="InterPro" id="IPR029063">
    <property type="entry name" value="SAM-dependent_MTases_sf"/>
</dbReference>
<evidence type="ECO:0000313" key="4">
    <source>
        <dbReference type="Proteomes" id="UP000295668"/>
    </source>
</evidence>
<dbReference type="OrthoDB" id="189417at2"/>
<dbReference type="EMBL" id="SJCY01000011">
    <property type="protein sequence ID" value="TDG35307.1"/>
    <property type="molecule type" value="Genomic_DNA"/>
</dbReference>
<dbReference type="InterPro" id="IPR007072">
    <property type="entry name" value="RNMT_CmcI"/>
</dbReference>
<reference evidence="3 4" key="1">
    <citation type="submission" date="2019-02" db="EMBL/GenBank/DDBJ databases">
        <title>Pedobacter sp. nov., a novel speices isolated from soil of pinguins habitat in Antarcitica.</title>
        <authorList>
            <person name="He R.-H."/>
        </authorList>
    </citation>
    <scope>NUCLEOTIDE SEQUENCE [LARGE SCALE GENOMIC DNA]</scope>
    <source>
        <strain evidence="3 4">E01020</strain>
    </source>
</reference>
<evidence type="ECO:0000256" key="2">
    <source>
        <dbReference type="ARBA" id="ARBA00022679"/>
    </source>
</evidence>
<dbReference type="GO" id="GO:0032259">
    <property type="term" value="P:methylation"/>
    <property type="evidence" value="ECO:0007669"/>
    <property type="project" value="UniProtKB-KW"/>
</dbReference>